<accession>A0AAJ7X3T3</accession>
<dbReference type="PANTHER" id="PTHR10699:SF11">
    <property type="entry name" value="IGLOO, ISOFORM A"/>
    <property type="match status" value="1"/>
</dbReference>
<feature type="compositionally biased region" description="Basic and acidic residues" evidence="1">
    <location>
        <begin position="527"/>
        <end position="538"/>
    </location>
</feature>
<dbReference type="CDD" id="cd12100">
    <property type="entry name" value="DD_CABYR_SP17"/>
    <property type="match status" value="1"/>
</dbReference>
<dbReference type="InterPro" id="IPR047579">
    <property type="entry name" value="DD_CABYR_SP17"/>
</dbReference>
<feature type="compositionally biased region" description="Acidic residues" evidence="1">
    <location>
        <begin position="592"/>
        <end position="601"/>
    </location>
</feature>
<evidence type="ECO:0000256" key="1">
    <source>
        <dbReference type="SAM" id="MobiDB-lite"/>
    </source>
</evidence>
<feature type="compositionally biased region" description="Basic and acidic residues" evidence="1">
    <location>
        <begin position="91"/>
        <end position="117"/>
    </location>
</feature>
<feature type="compositionally biased region" description="Acidic residues" evidence="1">
    <location>
        <begin position="178"/>
        <end position="194"/>
    </location>
</feature>
<dbReference type="PANTHER" id="PTHR10699">
    <property type="entry name" value="NEUROMODULIN"/>
    <property type="match status" value="1"/>
</dbReference>
<dbReference type="SUPFAM" id="SSF47391">
    <property type="entry name" value="Dimerization-anchoring domain of cAMP-dependent PK regulatory subunit"/>
    <property type="match status" value="1"/>
</dbReference>
<feature type="region of interest" description="Disordered" evidence="1">
    <location>
        <begin position="87"/>
        <end position="159"/>
    </location>
</feature>
<dbReference type="AlphaFoldDB" id="A0AAJ7X3T3"/>
<organism evidence="2 3">
    <name type="scientific">Petromyzon marinus</name>
    <name type="common">Sea lamprey</name>
    <dbReference type="NCBI Taxonomy" id="7757"/>
    <lineage>
        <taxon>Eukaryota</taxon>
        <taxon>Metazoa</taxon>
        <taxon>Chordata</taxon>
        <taxon>Craniata</taxon>
        <taxon>Vertebrata</taxon>
        <taxon>Cyclostomata</taxon>
        <taxon>Hyperoartia</taxon>
        <taxon>Petromyzontiformes</taxon>
        <taxon>Petromyzontidae</taxon>
        <taxon>Petromyzon</taxon>
    </lineage>
</organism>
<dbReference type="KEGG" id="pmrn:116948161"/>
<keyword evidence="2" id="KW-1185">Reference proteome</keyword>
<gene>
    <name evidence="3" type="primary">SPA17</name>
</gene>
<name>A0AAJ7X3T3_PETMA</name>
<feature type="compositionally biased region" description="Basic and acidic residues" evidence="1">
    <location>
        <begin position="609"/>
        <end position="657"/>
    </location>
</feature>
<evidence type="ECO:0000313" key="2">
    <source>
        <dbReference type="Proteomes" id="UP001318040"/>
    </source>
</evidence>
<dbReference type="GeneID" id="116948161"/>
<dbReference type="Gene3D" id="1.20.890.10">
    <property type="entry name" value="cAMP-dependent protein kinase regulatory subunit, dimerization-anchoring domain"/>
    <property type="match status" value="1"/>
</dbReference>
<feature type="compositionally biased region" description="Acidic residues" evidence="1">
    <location>
        <begin position="252"/>
        <end position="269"/>
    </location>
</feature>
<feature type="compositionally biased region" description="Acidic residues" evidence="1">
    <location>
        <begin position="512"/>
        <end position="526"/>
    </location>
</feature>
<feature type="region of interest" description="Disordered" evidence="1">
    <location>
        <begin position="174"/>
        <end position="194"/>
    </location>
</feature>
<evidence type="ECO:0000313" key="3">
    <source>
        <dbReference type="RefSeq" id="XP_032820474.1"/>
    </source>
</evidence>
<feature type="region of interest" description="Disordered" evidence="1">
    <location>
        <begin position="493"/>
        <end position="543"/>
    </location>
</feature>
<reference evidence="3" key="1">
    <citation type="submission" date="2025-08" db="UniProtKB">
        <authorList>
            <consortium name="RefSeq"/>
        </authorList>
    </citation>
    <scope>IDENTIFICATION</scope>
    <source>
        <tissue evidence="3">Sperm</tissue>
    </source>
</reference>
<feature type="compositionally biased region" description="Pro residues" evidence="1">
    <location>
        <begin position="123"/>
        <end position="135"/>
    </location>
</feature>
<proteinExistence type="predicted"/>
<feature type="compositionally biased region" description="Basic and acidic residues" evidence="1">
    <location>
        <begin position="498"/>
        <end position="507"/>
    </location>
</feature>
<dbReference type="RefSeq" id="XP_032820474.1">
    <property type="nucleotide sequence ID" value="XM_032964583.1"/>
</dbReference>
<feature type="region of interest" description="Disordered" evidence="1">
    <location>
        <begin position="569"/>
        <end position="657"/>
    </location>
</feature>
<sequence>MAAPFSSTQLRVPRGLAGLLEGLCTAVLRDQPQDILPYAASYCDALIATREDTGSDPVVVSALLEDRYYNNRTFAAAEKRYAGEFYTKRSPRGEPRVATHSSDADTAARSDSDDDVKLASLPSPRPPPGCEPPDAPGEATTGEEGADDGATVGGRAASPWDGAVATGIAAAARGLGELELEEEEEGEGEREEECGDGITAFDEIIAQSVHGYAAAMADGDLGDGGDDDDDGGGGNDDDGGVRAKDAGGFAEDGGDFEGFVEEEEEEEGDGGLSSLEESKFLAESGGDVASGEREGGTGEGIDVENKGGTFMQSIDVAGSIDVDEDDVIARSINVAASVDAGEDDVIARSVDVAASVDAGEDDVIARSVDVAASVEAGEDDVIARSVDVAGSVDVGEDDVIARSVDVAGSVDVGEDDVITQSIDVRRSISAREDDVIKQSVDVMGSAEMDEYDVITQNIDVTGSISAREDDVITQSVDVPESVSVDEGDVIARSVDAAEEPRDMERAAADGGGDGDSDGDADGDADGGGDKEEERRQRTPVDVTAVIASARSEIGEAHAAAALPAEDIAATWREADEGPVSGARGHGVTGDAGDGDDDDDDAAAGASDGIDARDGGVSREGSREFHEGGDGGRGDVDGGVDVADRQEAEEPSGHVFEE</sequence>
<dbReference type="CTD" id="53340"/>
<protein>
    <submittedName>
        <fullName evidence="3">Sperm surface protein Sp17</fullName>
    </submittedName>
</protein>
<dbReference type="GO" id="GO:0005516">
    <property type="term" value="F:calmodulin binding"/>
    <property type="evidence" value="ECO:0007669"/>
    <property type="project" value="TreeGrafter"/>
</dbReference>
<dbReference type="Proteomes" id="UP001318040">
    <property type="component" value="Chromosome 32"/>
</dbReference>
<feature type="region of interest" description="Disordered" evidence="1">
    <location>
        <begin position="216"/>
        <end position="306"/>
    </location>
</feature>
<feature type="compositionally biased region" description="Acidic residues" evidence="1">
    <location>
        <begin position="220"/>
        <end position="238"/>
    </location>
</feature>